<evidence type="ECO:0000313" key="9">
    <source>
        <dbReference type="EMBL" id="JAG03457.1"/>
    </source>
</evidence>
<comment type="subcellular location">
    <subcellularLocation>
        <location evidence="1">Nucleus</location>
    </subcellularLocation>
</comment>
<keyword evidence="6" id="KW-0539">Nucleus</keyword>
<dbReference type="GO" id="GO:0003887">
    <property type="term" value="F:DNA-directed DNA polymerase activity"/>
    <property type="evidence" value="ECO:0007669"/>
    <property type="project" value="TreeGrafter"/>
</dbReference>
<dbReference type="PANTHER" id="PTHR45873">
    <property type="entry name" value="DNA POLYMERASE ETA"/>
    <property type="match status" value="1"/>
</dbReference>
<feature type="domain" description="UmuC" evidence="8">
    <location>
        <begin position="1"/>
        <end position="39"/>
    </location>
</feature>
<evidence type="ECO:0000313" key="10">
    <source>
        <dbReference type="EMBL" id="JAG03458.1"/>
    </source>
</evidence>
<protein>
    <submittedName>
        <fullName evidence="9">DNA polymerase IV</fullName>
    </submittedName>
</protein>
<dbReference type="GO" id="GO:0042276">
    <property type="term" value="P:error-prone translesion synthesis"/>
    <property type="evidence" value="ECO:0007669"/>
    <property type="project" value="TreeGrafter"/>
</dbReference>
<dbReference type="EMBL" id="GDHC01001801">
    <property type="protein sequence ID" value="JAQ16828.1"/>
    <property type="molecule type" value="Transcribed_RNA"/>
</dbReference>
<dbReference type="Gene3D" id="3.30.70.270">
    <property type="match status" value="1"/>
</dbReference>
<dbReference type="PANTHER" id="PTHR45873:SF1">
    <property type="entry name" value="DNA POLYMERASE ETA"/>
    <property type="match status" value="1"/>
</dbReference>
<evidence type="ECO:0000256" key="3">
    <source>
        <dbReference type="ARBA" id="ARBA00022723"/>
    </source>
</evidence>
<dbReference type="AlphaFoldDB" id="A0A0A9W4U0"/>
<evidence type="ECO:0000313" key="12">
    <source>
        <dbReference type="EMBL" id="JAQ09339.1"/>
    </source>
</evidence>
<dbReference type="GO" id="GO:0009314">
    <property type="term" value="P:response to radiation"/>
    <property type="evidence" value="ECO:0007669"/>
    <property type="project" value="TreeGrafter"/>
</dbReference>
<evidence type="ECO:0000256" key="6">
    <source>
        <dbReference type="ARBA" id="ARBA00023242"/>
    </source>
</evidence>
<sequence>MLAKVASSTCKPNQQTLVLPHEVTAFLQRCKLHDIPGFGPRSIHYANLCDFHHIHQLQQLSQLQIQQQIERARRGLDVHDSSLIHPASLATSLYNLSRGIDHTVLVPKSAPKSISASKCLNTNSNHERAQLLIWLCSRLASRIFSAYSAHSLLPRTFVLGADTTALRTKLTLPLSRHSISVSDIHAALLPVAHGLLTQLPQHHSFHYLYVRVCDMQAATRSYNILSLFNSTSNPSSAAHVPNSHSNSTRNGSRRQRSLSSFYHTRPEHPH</sequence>
<reference evidence="11" key="3">
    <citation type="journal article" date="2016" name="Gigascience">
        <title>De novo construction of an expanded transcriptome assembly for the western tarnished plant bug, Lygus hesperus.</title>
        <authorList>
            <person name="Tassone E.E."/>
            <person name="Geib S.M."/>
            <person name="Hall B."/>
            <person name="Fabrick J.A."/>
            <person name="Brent C.S."/>
            <person name="Hull J.J."/>
        </authorList>
    </citation>
    <scope>NUCLEOTIDE SEQUENCE</scope>
</reference>
<dbReference type="GO" id="GO:0005657">
    <property type="term" value="C:replication fork"/>
    <property type="evidence" value="ECO:0007669"/>
    <property type="project" value="TreeGrafter"/>
</dbReference>
<dbReference type="InterPro" id="IPR043128">
    <property type="entry name" value="Rev_trsase/Diguanyl_cyclase"/>
</dbReference>
<feature type="region of interest" description="Disordered" evidence="7">
    <location>
        <begin position="235"/>
        <end position="270"/>
    </location>
</feature>
<accession>A0A0A9W4U0</accession>
<dbReference type="EMBL" id="GDHC01009290">
    <property type="protein sequence ID" value="JAQ09339.1"/>
    <property type="molecule type" value="Transcribed_RNA"/>
</dbReference>
<dbReference type="SUPFAM" id="SSF56672">
    <property type="entry name" value="DNA/RNA polymerases"/>
    <property type="match status" value="1"/>
</dbReference>
<keyword evidence="3" id="KW-0479">Metal-binding</keyword>
<dbReference type="EMBL" id="GDHC01017242">
    <property type="protein sequence ID" value="JAQ01387.1"/>
    <property type="molecule type" value="Transcribed_RNA"/>
</dbReference>
<evidence type="ECO:0000256" key="2">
    <source>
        <dbReference type="ARBA" id="ARBA00022679"/>
    </source>
</evidence>
<gene>
    <name evidence="9" type="primary">dbh_2</name>
    <name evidence="10" type="synonym">dbh_1</name>
    <name evidence="9" type="ORF">CM83_4704</name>
    <name evidence="10" type="ORF">CM83_4708</name>
    <name evidence="13" type="ORF">g.17352</name>
    <name evidence="12" type="ORF">g.17357</name>
    <name evidence="11" type="ORF">g.17361</name>
</gene>
<evidence type="ECO:0000256" key="4">
    <source>
        <dbReference type="ARBA" id="ARBA00022763"/>
    </source>
</evidence>
<evidence type="ECO:0000256" key="5">
    <source>
        <dbReference type="ARBA" id="ARBA00023204"/>
    </source>
</evidence>
<organism evidence="9">
    <name type="scientific">Lygus hesperus</name>
    <name type="common">Western plant bug</name>
    <dbReference type="NCBI Taxonomy" id="30085"/>
    <lineage>
        <taxon>Eukaryota</taxon>
        <taxon>Metazoa</taxon>
        <taxon>Ecdysozoa</taxon>
        <taxon>Arthropoda</taxon>
        <taxon>Hexapoda</taxon>
        <taxon>Insecta</taxon>
        <taxon>Pterygota</taxon>
        <taxon>Neoptera</taxon>
        <taxon>Paraneoptera</taxon>
        <taxon>Hemiptera</taxon>
        <taxon>Heteroptera</taxon>
        <taxon>Panheteroptera</taxon>
        <taxon>Cimicomorpha</taxon>
        <taxon>Miridae</taxon>
        <taxon>Mirini</taxon>
        <taxon>Lygus</taxon>
    </lineage>
</organism>
<dbReference type="InterPro" id="IPR001126">
    <property type="entry name" value="UmuC"/>
</dbReference>
<reference evidence="9" key="2">
    <citation type="submission" date="2014-07" db="EMBL/GenBank/DDBJ databases">
        <authorList>
            <person name="Hull J."/>
        </authorList>
    </citation>
    <scope>NUCLEOTIDE SEQUENCE</scope>
</reference>
<dbReference type="GO" id="GO:0006281">
    <property type="term" value="P:DNA repair"/>
    <property type="evidence" value="ECO:0007669"/>
    <property type="project" value="UniProtKB-KW"/>
</dbReference>
<reference evidence="9" key="1">
    <citation type="journal article" date="2014" name="PLoS ONE">
        <title>Transcriptome-Based Identification of ABC Transporters in the Western Tarnished Plant Bug Lygus hesperus.</title>
        <authorList>
            <person name="Hull J.J."/>
            <person name="Chaney K."/>
            <person name="Geib S.M."/>
            <person name="Fabrick J.A."/>
            <person name="Brent C.S."/>
            <person name="Walsh D."/>
            <person name="Lavine L.C."/>
        </authorList>
    </citation>
    <scope>NUCLEOTIDE SEQUENCE</scope>
</reference>
<dbReference type="GO" id="GO:0005634">
    <property type="term" value="C:nucleus"/>
    <property type="evidence" value="ECO:0007669"/>
    <property type="project" value="UniProtKB-SubCell"/>
</dbReference>
<name>A0A0A9W4U0_LYGHE</name>
<evidence type="ECO:0000256" key="1">
    <source>
        <dbReference type="ARBA" id="ARBA00004123"/>
    </source>
</evidence>
<evidence type="ECO:0000313" key="13">
    <source>
        <dbReference type="EMBL" id="JAQ16828.1"/>
    </source>
</evidence>
<dbReference type="EMBL" id="GBHO01040147">
    <property type="protein sequence ID" value="JAG03457.1"/>
    <property type="molecule type" value="Transcribed_RNA"/>
</dbReference>
<dbReference type="InterPro" id="IPR052230">
    <property type="entry name" value="DNA_polymerase_eta"/>
</dbReference>
<feature type="compositionally biased region" description="Polar residues" evidence="7">
    <location>
        <begin position="235"/>
        <end position="250"/>
    </location>
</feature>
<keyword evidence="5" id="KW-0234">DNA repair</keyword>
<dbReference type="GO" id="GO:0035861">
    <property type="term" value="C:site of double-strand break"/>
    <property type="evidence" value="ECO:0007669"/>
    <property type="project" value="TreeGrafter"/>
</dbReference>
<keyword evidence="2" id="KW-0808">Transferase</keyword>
<evidence type="ECO:0000256" key="7">
    <source>
        <dbReference type="SAM" id="MobiDB-lite"/>
    </source>
</evidence>
<keyword evidence="4" id="KW-0227">DNA damage</keyword>
<dbReference type="PROSITE" id="PS50173">
    <property type="entry name" value="UMUC"/>
    <property type="match status" value="1"/>
</dbReference>
<evidence type="ECO:0000313" key="11">
    <source>
        <dbReference type="EMBL" id="JAQ01387.1"/>
    </source>
</evidence>
<proteinExistence type="predicted"/>
<evidence type="ECO:0000259" key="8">
    <source>
        <dbReference type="PROSITE" id="PS50173"/>
    </source>
</evidence>
<dbReference type="InterPro" id="IPR043502">
    <property type="entry name" value="DNA/RNA_pol_sf"/>
</dbReference>
<dbReference type="EMBL" id="GBHO01040146">
    <property type="protein sequence ID" value="JAG03458.1"/>
    <property type="molecule type" value="Transcribed_RNA"/>
</dbReference>
<dbReference type="GO" id="GO:0046872">
    <property type="term" value="F:metal ion binding"/>
    <property type="evidence" value="ECO:0007669"/>
    <property type="project" value="UniProtKB-KW"/>
</dbReference>